<dbReference type="AlphaFoldDB" id="A0A8J3MMP1"/>
<dbReference type="RefSeq" id="WP_220191472.1">
    <property type="nucleotide sequence ID" value="NZ_BNJF01000001.1"/>
</dbReference>
<organism evidence="2 3">
    <name type="scientific">Ktedonospora formicarum</name>
    <dbReference type="NCBI Taxonomy" id="2778364"/>
    <lineage>
        <taxon>Bacteria</taxon>
        <taxon>Bacillati</taxon>
        <taxon>Chloroflexota</taxon>
        <taxon>Ktedonobacteria</taxon>
        <taxon>Ktedonobacterales</taxon>
        <taxon>Ktedonobacteraceae</taxon>
        <taxon>Ktedonospora</taxon>
    </lineage>
</organism>
<evidence type="ECO:0000313" key="2">
    <source>
        <dbReference type="EMBL" id="GHO41847.1"/>
    </source>
</evidence>
<accession>A0A8J3MMP1</accession>
<evidence type="ECO:0000313" key="3">
    <source>
        <dbReference type="Proteomes" id="UP000612362"/>
    </source>
</evidence>
<dbReference type="EMBL" id="BNJF01000001">
    <property type="protein sequence ID" value="GHO41847.1"/>
    <property type="molecule type" value="Genomic_DNA"/>
</dbReference>
<comment type="caution">
    <text evidence="2">The sequence shown here is derived from an EMBL/GenBank/DDBJ whole genome shotgun (WGS) entry which is preliminary data.</text>
</comment>
<feature type="region of interest" description="Disordered" evidence="1">
    <location>
        <begin position="1"/>
        <end position="26"/>
    </location>
</feature>
<gene>
    <name evidence="2" type="ORF">KSX_00100</name>
</gene>
<name>A0A8J3MMP1_9CHLR</name>
<reference evidence="2" key="1">
    <citation type="submission" date="2020-10" db="EMBL/GenBank/DDBJ databases">
        <title>Taxonomic study of unclassified bacteria belonging to the class Ktedonobacteria.</title>
        <authorList>
            <person name="Yabe S."/>
            <person name="Wang C.M."/>
            <person name="Zheng Y."/>
            <person name="Sakai Y."/>
            <person name="Cavaletti L."/>
            <person name="Monciardini P."/>
            <person name="Donadio S."/>
        </authorList>
    </citation>
    <scope>NUCLEOTIDE SEQUENCE</scope>
    <source>
        <strain evidence="2">SOSP1-1</strain>
    </source>
</reference>
<sequence>MWRDNRLVAQRNSLLPREPSEGNEPDPHIYWMTVGAVSEQARKALREADGQVIELHASPPVVLVGLPYDSNYSFRHRYDDLAIWRTEGIQVRSKGLRFE</sequence>
<proteinExistence type="predicted"/>
<keyword evidence="3" id="KW-1185">Reference proteome</keyword>
<evidence type="ECO:0000256" key="1">
    <source>
        <dbReference type="SAM" id="MobiDB-lite"/>
    </source>
</evidence>
<dbReference type="Proteomes" id="UP000612362">
    <property type="component" value="Unassembled WGS sequence"/>
</dbReference>
<protein>
    <submittedName>
        <fullName evidence="2">Uncharacterized protein</fullName>
    </submittedName>
</protein>